<sequence length="496" mass="53785">MDNTPKLQRRSSLSLSTRLNNKRHSASPQTLKRTAGSNSALGSRDSNGIKNEVTRSPSIISISSDGGIECCTPPHKKIGMCVDDCGDYSPKLFDSSFSPSCLLSQTLAIDSPEVGWKWSRYSAGSKEELSSRTPDSAYAADSSFTSAGSSSTEITNARTRERLAYDALREQQIRKVEKTRADQKLKQRCAKLQEQLKSAGTQKSSSSSTGSSNSTSQTVTSTSSSSTPATISADTVVSITQSTPSTVKMASPPDAVCSVGESIDDFFNDSDEDCFLLAATQEVESMMNNKNDATKNCNKAVTPTASSKQLSLTKINEKPFPSKTDEKPSSSRMNDKSSSKMDYEETTASIADTSLELADTSSTSCASATKEKRSSFYMKFLEDDCPDDWFVSLDEIIEKATQTKKPRTSFQRYKSLPMNNNNDVEGKSTIPKVITYSDPVLNGNTSKKDTIVEAPGKSSSSVSTTSSSSVRSVIKRHSSSHALSPSNTNYRRRQHQ</sequence>
<dbReference type="eggNOG" id="ENOG502T7XM">
    <property type="taxonomic scope" value="Eukaryota"/>
</dbReference>
<feature type="compositionally biased region" description="Polar residues" evidence="1">
    <location>
        <begin position="408"/>
        <end position="423"/>
    </location>
</feature>
<feature type="compositionally biased region" description="Polar residues" evidence="1">
    <location>
        <begin position="26"/>
        <end position="49"/>
    </location>
</feature>
<dbReference type="VEuPathDB" id="VectorBase:MDOA012080"/>
<keyword evidence="2" id="KW-1185">Reference proteome</keyword>
<dbReference type="VEuPathDB" id="VectorBase:MDOMA2_009625"/>
<feature type="compositionally biased region" description="Low complexity" evidence="1">
    <location>
        <begin position="457"/>
        <end position="472"/>
    </location>
</feature>
<feature type="region of interest" description="Disordered" evidence="1">
    <location>
        <begin position="1"/>
        <end position="58"/>
    </location>
</feature>
<feature type="compositionally biased region" description="Low complexity" evidence="1">
    <location>
        <begin position="139"/>
        <end position="151"/>
    </location>
</feature>
<dbReference type="OrthoDB" id="8024175at2759"/>
<feature type="region of interest" description="Disordered" evidence="1">
    <location>
        <begin position="195"/>
        <end position="229"/>
    </location>
</feature>
<proteinExistence type="predicted"/>
<evidence type="ECO:0000313" key="3">
    <source>
        <dbReference type="RefSeq" id="XP_005180197.2"/>
    </source>
</evidence>
<evidence type="ECO:0000313" key="2">
    <source>
        <dbReference type="Proteomes" id="UP001652621"/>
    </source>
</evidence>
<feature type="region of interest" description="Disordered" evidence="1">
    <location>
        <begin position="402"/>
        <end position="496"/>
    </location>
</feature>
<gene>
    <name evidence="3" type="primary">LOC101898995</name>
</gene>
<protein>
    <submittedName>
        <fullName evidence="3">Uncharacterized protein DDB_G0271670</fullName>
    </submittedName>
</protein>
<reference evidence="3" key="1">
    <citation type="submission" date="2025-08" db="UniProtKB">
        <authorList>
            <consortium name="RefSeq"/>
        </authorList>
    </citation>
    <scope>IDENTIFICATION</scope>
    <source>
        <strain evidence="3">Aabys</strain>
        <tissue evidence="3">Whole body</tissue>
    </source>
</reference>
<evidence type="ECO:0000256" key="1">
    <source>
        <dbReference type="SAM" id="MobiDB-lite"/>
    </source>
</evidence>
<organism evidence="2 3">
    <name type="scientific">Musca domestica</name>
    <name type="common">House fly</name>
    <dbReference type="NCBI Taxonomy" id="7370"/>
    <lineage>
        <taxon>Eukaryota</taxon>
        <taxon>Metazoa</taxon>
        <taxon>Ecdysozoa</taxon>
        <taxon>Arthropoda</taxon>
        <taxon>Hexapoda</taxon>
        <taxon>Insecta</taxon>
        <taxon>Pterygota</taxon>
        <taxon>Neoptera</taxon>
        <taxon>Endopterygota</taxon>
        <taxon>Diptera</taxon>
        <taxon>Brachycera</taxon>
        <taxon>Muscomorpha</taxon>
        <taxon>Muscoidea</taxon>
        <taxon>Muscidae</taxon>
        <taxon>Musca</taxon>
    </lineage>
</organism>
<feature type="compositionally biased region" description="Basic and acidic residues" evidence="1">
    <location>
        <begin position="323"/>
        <end position="343"/>
    </location>
</feature>
<feature type="compositionally biased region" description="Low complexity" evidence="1">
    <location>
        <begin position="204"/>
        <end position="229"/>
    </location>
</feature>
<feature type="compositionally biased region" description="Low complexity" evidence="1">
    <location>
        <begin position="10"/>
        <end position="19"/>
    </location>
</feature>
<feature type="region of interest" description="Disordered" evidence="1">
    <location>
        <begin position="308"/>
        <end position="346"/>
    </location>
</feature>
<feature type="region of interest" description="Disordered" evidence="1">
    <location>
        <begin position="125"/>
        <end position="158"/>
    </location>
</feature>
<accession>A0A9J7CP04</accession>
<name>A0A9J7CP04_MUSDO</name>
<dbReference type="GeneID" id="101898995"/>
<dbReference type="Proteomes" id="UP001652621">
    <property type="component" value="Unplaced"/>
</dbReference>
<dbReference type="RefSeq" id="XP_005180197.2">
    <property type="nucleotide sequence ID" value="XM_005180140.4"/>
</dbReference>